<evidence type="ECO:0000256" key="1">
    <source>
        <dbReference type="ARBA" id="ARBA00022741"/>
    </source>
</evidence>
<keyword evidence="5" id="KW-0804">Transcription</keyword>
<dbReference type="InterPro" id="IPR003593">
    <property type="entry name" value="AAA+_ATPase"/>
</dbReference>
<keyword evidence="4" id="KW-0238">DNA-binding</keyword>
<dbReference type="InterPro" id="IPR002197">
    <property type="entry name" value="HTH_Fis"/>
</dbReference>
<dbReference type="InterPro" id="IPR002078">
    <property type="entry name" value="Sigma_54_int"/>
</dbReference>
<evidence type="ECO:0000313" key="10">
    <source>
        <dbReference type="Proteomes" id="UP001500021"/>
    </source>
</evidence>
<accession>A0ABN1L7J6</accession>
<keyword evidence="3" id="KW-0805">Transcription regulation</keyword>
<dbReference type="PANTHER" id="PTHR32071:SF113">
    <property type="entry name" value="ALGINATE BIOSYNTHESIS TRANSCRIPTIONAL REGULATORY PROTEIN ALGB"/>
    <property type="match status" value="1"/>
</dbReference>
<dbReference type="PANTHER" id="PTHR32071">
    <property type="entry name" value="TRANSCRIPTIONAL REGULATORY PROTEIN"/>
    <property type="match status" value="1"/>
</dbReference>
<name>A0ABN1L7J6_9GAMM</name>
<dbReference type="PROSITE" id="PS00676">
    <property type="entry name" value="SIGMA54_INTERACT_2"/>
    <property type="match status" value="1"/>
</dbReference>
<dbReference type="Pfam" id="PF00158">
    <property type="entry name" value="Sigma54_activat"/>
    <property type="match status" value="1"/>
</dbReference>
<dbReference type="NCBIfam" id="TIGR02915">
    <property type="entry name" value="PEP_resp_reg"/>
    <property type="match status" value="1"/>
</dbReference>
<dbReference type="Pfam" id="PF02954">
    <property type="entry name" value="HTH_8"/>
    <property type="match status" value="1"/>
</dbReference>
<dbReference type="InterPro" id="IPR025943">
    <property type="entry name" value="Sigma_54_int_dom_ATP-bd_2"/>
</dbReference>
<evidence type="ECO:0000259" key="8">
    <source>
        <dbReference type="PROSITE" id="PS50110"/>
    </source>
</evidence>
<evidence type="ECO:0000259" key="7">
    <source>
        <dbReference type="PROSITE" id="PS50045"/>
    </source>
</evidence>
<comment type="caution">
    <text evidence="9">The sequence shown here is derived from an EMBL/GenBank/DDBJ whole genome shotgun (WGS) entry which is preliminary data.</text>
</comment>
<dbReference type="Pfam" id="PF25601">
    <property type="entry name" value="AAA_lid_14"/>
    <property type="match status" value="1"/>
</dbReference>
<dbReference type="SMART" id="SM00382">
    <property type="entry name" value="AAA"/>
    <property type="match status" value="1"/>
</dbReference>
<dbReference type="PROSITE" id="PS50110">
    <property type="entry name" value="RESPONSE_REGULATORY"/>
    <property type="match status" value="1"/>
</dbReference>
<keyword evidence="2" id="KW-0067">ATP-binding</keyword>
<dbReference type="RefSeq" id="WP_215981303.1">
    <property type="nucleotide sequence ID" value="NZ_BAAAFA010000006.1"/>
</dbReference>
<evidence type="ECO:0000256" key="5">
    <source>
        <dbReference type="ARBA" id="ARBA00023163"/>
    </source>
</evidence>
<keyword evidence="10" id="KW-1185">Reference proteome</keyword>
<sequence>MEKLLIVDDDIGIQKQLKWSLADYEVVLADSRQSTIAAVRRHEPKVVTLDLGLPPDAANASEGLAALKEILEIAPHTKVIVITGNDDRTNALKAIEMGAYDFYQKPVDSDIINVIVSRAFSLSTIESDNRSMKSVAGCESGIIGSSESIDRLRVMVQRIAPTEITALLLGESGTGKEVTAKAIHSVSNRSKSPFVAINCASIPENLLESELFGFEKGAFTGAHKTTLGKIECAQGGTLFLDEIGDMPYQLQAKLLRFLQEKVIERLGGRKEIPVDVRVVCATNQNLEEMVANKTFREDLFYRITEITLNIPPLRDRDEDVLILANFFLQQYAAEYKRNVKSFANDAMYGLKSHRWPGNIRELQNKVKSAVIMSTTNQVTAFDLGFFDKENAEYELSLNLRTVREQAETIAIQKAYALTEGNMSKASELLGITRPTLYSLIEKYGIAINV</sequence>
<dbReference type="InterPro" id="IPR025944">
    <property type="entry name" value="Sigma_54_int_dom_CS"/>
</dbReference>
<evidence type="ECO:0000256" key="4">
    <source>
        <dbReference type="ARBA" id="ARBA00023125"/>
    </source>
</evidence>
<dbReference type="PROSITE" id="PS50045">
    <property type="entry name" value="SIGMA54_INTERACT_4"/>
    <property type="match status" value="1"/>
</dbReference>
<protein>
    <submittedName>
        <fullName evidence="9">PEP-CTERM-box response regulator transcription factor</fullName>
    </submittedName>
</protein>
<organism evidence="9 10">
    <name type="scientific">Colwellia asteriadis</name>
    <dbReference type="NCBI Taxonomy" id="517723"/>
    <lineage>
        <taxon>Bacteria</taxon>
        <taxon>Pseudomonadati</taxon>
        <taxon>Pseudomonadota</taxon>
        <taxon>Gammaproteobacteria</taxon>
        <taxon>Alteromonadales</taxon>
        <taxon>Colwelliaceae</taxon>
        <taxon>Colwellia</taxon>
    </lineage>
</organism>
<proteinExistence type="predicted"/>
<dbReference type="Pfam" id="PF00072">
    <property type="entry name" value="Response_reg"/>
    <property type="match status" value="1"/>
</dbReference>
<dbReference type="PROSITE" id="PS00688">
    <property type="entry name" value="SIGMA54_INTERACT_3"/>
    <property type="match status" value="1"/>
</dbReference>
<dbReference type="EMBL" id="BAAAFA010000006">
    <property type="protein sequence ID" value="GAA0818146.1"/>
    <property type="molecule type" value="Genomic_DNA"/>
</dbReference>
<evidence type="ECO:0000313" key="9">
    <source>
        <dbReference type="EMBL" id="GAA0818146.1"/>
    </source>
</evidence>
<dbReference type="InterPro" id="IPR001789">
    <property type="entry name" value="Sig_transdc_resp-reg_receiver"/>
</dbReference>
<dbReference type="InterPro" id="IPR058031">
    <property type="entry name" value="AAA_lid_NorR"/>
</dbReference>
<gene>
    <name evidence="9" type="primary">prsR</name>
    <name evidence="9" type="ORF">GCM10009111_20480</name>
</gene>
<keyword evidence="1" id="KW-0547">Nucleotide-binding</keyword>
<evidence type="ECO:0000256" key="3">
    <source>
        <dbReference type="ARBA" id="ARBA00023015"/>
    </source>
</evidence>
<keyword evidence="6" id="KW-0597">Phosphoprotein</keyword>
<reference evidence="9 10" key="1">
    <citation type="journal article" date="2019" name="Int. J. Syst. Evol. Microbiol.">
        <title>The Global Catalogue of Microorganisms (GCM) 10K type strain sequencing project: providing services to taxonomists for standard genome sequencing and annotation.</title>
        <authorList>
            <consortium name="The Broad Institute Genomics Platform"/>
            <consortium name="The Broad Institute Genome Sequencing Center for Infectious Disease"/>
            <person name="Wu L."/>
            <person name="Ma J."/>
        </authorList>
    </citation>
    <scope>NUCLEOTIDE SEQUENCE [LARGE SCALE GENOMIC DNA]</scope>
    <source>
        <strain evidence="9 10">JCM 15608</strain>
    </source>
</reference>
<dbReference type="CDD" id="cd00009">
    <property type="entry name" value="AAA"/>
    <property type="match status" value="1"/>
</dbReference>
<feature type="domain" description="Response regulatory" evidence="8">
    <location>
        <begin position="3"/>
        <end position="120"/>
    </location>
</feature>
<feature type="modified residue" description="4-aspartylphosphate" evidence="6">
    <location>
        <position position="50"/>
    </location>
</feature>
<evidence type="ECO:0000256" key="2">
    <source>
        <dbReference type="ARBA" id="ARBA00022840"/>
    </source>
</evidence>
<evidence type="ECO:0000256" key="6">
    <source>
        <dbReference type="PROSITE-ProRule" id="PRU00169"/>
    </source>
</evidence>
<dbReference type="Proteomes" id="UP001500021">
    <property type="component" value="Unassembled WGS sequence"/>
</dbReference>
<dbReference type="SMART" id="SM00448">
    <property type="entry name" value="REC"/>
    <property type="match status" value="1"/>
</dbReference>
<dbReference type="InterPro" id="IPR014264">
    <property type="entry name" value="PEP-CTERM_resp_reg"/>
</dbReference>
<feature type="domain" description="Sigma-54 factor interaction" evidence="7">
    <location>
        <begin position="142"/>
        <end position="371"/>
    </location>
</feature>